<keyword evidence="1" id="KW-1133">Transmembrane helix</keyword>
<reference evidence="2 3" key="1">
    <citation type="submission" date="2014-09" db="EMBL/GenBank/DDBJ databases">
        <authorList>
            <person name="Hornung B.V."/>
        </authorList>
    </citation>
    <scope>NUCLEOTIDE SEQUENCE [LARGE SCALE GENOMIC DNA]</scope>
    <source>
        <strain evidence="2 3">FRIFI</strain>
    </source>
</reference>
<keyword evidence="1" id="KW-0812">Transmembrane</keyword>
<proteinExistence type="predicted"/>
<evidence type="ECO:0000313" key="3">
    <source>
        <dbReference type="Proteomes" id="UP000245695"/>
    </source>
</evidence>
<dbReference type="KEGG" id="rhom:FRIFI_0121"/>
<gene>
    <name evidence="2" type="ORF">FRIFI_0121</name>
</gene>
<feature type="transmembrane region" description="Helical" evidence="1">
    <location>
        <begin position="12"/>
        <end position="33"/>
    </location>
</feature>
<keyword evidence="1" id="KW-0472">Membrane</keyword>
<dbReference type="Gene3D" id="3.30.700.10">
    <property type="entry name" value="Glycoprotein, Type 4 Pilin"/>
    <property type="match status" value="1"/>
</dbReference>
<dbReference type="EMBL" id="LN650648">
    <property type="protein sequence ID" value="CEI71675.1"/>
    <property type="molecule type" value="Genomic_DNA"/>
</dbReference>
<organism evidence="2 3">
    <name type="scientific">Romboutsia hominis</name>
    <dbReference type="NCBI Taxonomy" id="1507512"/>
    <lineage>
        <taxon>Bacteria</taxon>
        <taxon>Bacillati</taxon>
        <taxon>Bacillota</taxon>
        <taxon>Clostridia</taxon>
        <taxon>Peptostreptococcales</taxon>
        <taxon>Peptostreptococcaceae</taxon>
        <taxon>Romboutsia</taxon>
    </lineage>
</organism>
<name>A0A2P2BMP1_9FIRM</name>
<dbReference type="InterPro" id="IPR012902">
    <property type="entry name" value="N_methyl_site"/>
</dbReference>
<evidence type="ECO:0000313" key="2">
    <source>
        <dbReference type="EMBL" id="CEI71675.1"/>
    </source>
</evidence>
<evidence type="ECO:0000256" key="1">
    <source>
        <dbReference type="SAM" id="Phobius"/>
    </source>
</evidence>
<accession>A0A2P2BMP1</accession>
<dbReference type="RefSeq" id="WP_092922389.1">
    <property type="nucleotide sequence ID" value="NZ_FJTZ01000011.1"/>
</dbReference>
<dbReference type="NCBIfam" id="TIGR02532">
    <property type="entry name" value="IV_pilin_GFxxxE"/>
    <property type="match status" value="1"/>
</dbReference>
<dbReference type="Proteomes" id="UP000245695">
    <property type="component" value="Chromosome 1"/>
</dbReference>
<dbReference type="SUPFAM" id="SSF54523">
    <property type="entry name" value="Pili subunits"/>
    <property type="match status" value="1"/>
</dbReference>
<dbReference type="AlphaFoldDB" id="A0A2P2BMP1"/>
<protein>
    <submittedName>
        <fullName evidence="2">Type IV pilin N-term methylation site GFxxxE</fullName>
    </submittedName>
</protein>
<sequence length="128" mass="13997">MINKKSKKKQGFTLVEMVIVITILGILSGIGFLKFGEVQQTAKINADKVAASGLVTATNLAIQSGEIEINKINNETDIIQELVTKGFITVAPRPQSKDKESSFKVEISEKGDVSVLIDKEPFYPEKES</sequence>
<dbReference type="InterPro" id="IPR045584">
    <property type="entry name" value="Pilin-like"/>
</dbReference>
<keyword evidence="3" id="KW-1185">Reference proteome</keyword>
<dbReference type="Pfam" id="PF07963">
    <property type="entry name" value="N_methyl"/>
    <property type="match status" value="1"/>
</dbReference>